<dbReference type="WBParaSite" id="sdigi.contig35.g2464.t1">
    <property type="protein sequence ID" value="sdigi.contig35.g2464.t1"/>
    <property type="gene ID" value="sdigi.contig35.g2464"/>
</dbReference>
<dbReference type="Proteomes" id="UP000887581">
    <property type="component" value="Unplaced"/>
</dbReference>
<name>A0A915PRJ8_9BILA</name>
<protein>
    <submittedName>
        <fullName evidence="3">Uncharacterized protein</fullName>
    </submittedName>
</protein>
<accession>A0A915PRJ8</accession>
<feature type="compositionally biased region" description="Basic and acidic residues" evidence="1">
    <location>
        <begin position="35"/>
        <end position="53"/>
    </location>
</feature>
<reference evidence="3" key="1">
    <citation type="submission" date="2022-11" db="UniProtKB">
        <authorList>
            <consortium name="WormBaseParasite"/>
        </authorList>
    </citation>
    <scope>IDENTIFICATION</scope>
</reference>
<organism evidence="2 3">
    <name type="scientific">Setaria digitata</name>
    <dbReference type="NCBI Taxonomy" id="48799"/>
    <lineage>
        <taxon>Eukaryota</taxon>
        <taxon>Metazoa</taxon>
        <taxon>Ecdysozoa</taxon>
        <taxon>Nematoda</taxon>
        <taxon>Chromadorea</taxon>
        <taxon>Rhabditida</taxon>
        <taxon>Spirurina</taxon>
        <taxon>Spiruromorpha</taxon>
        <taxon>Filarioidea</taxon>
        <taxon>Setariidae</taxon>
        <taxon>Setaria</taxon>
    </lineage>
</organism>
<feature type="region of interest" description="Disordered" evidence="1">
    <location>
        <begin position="1"/>
        <end position="53"/>
    </location>
</feature>
<sequence>MRRNSQTETEDGCQCADCPRESPITAPSCSCSRGDGPDQLERAGRPTGERCAAEDRTHPLPHFSAVARRC</sequence>
<proteinExistence type="predicted"/>
<keyword evidence="2" id="KW-1185">Reference proteome</keyword>
<evidence type="ECO:0000256" key="1">
    <source>
        <dbReference type="SAM" id="MobiDB-lite"/>
    </source>
</evidence>
<evidence type="ECO:0000313" key="2">
    <source>
        <dbReference type="Proteomes" id="UP000887581"/>
    </source>
</evidence>
<dbReference type="AlphaFoldDB" id="A0A915PRJ8"/>
<evidence type="ECO:0000313" key="3">
    <source>
        <dbReference type="WBParaSite" id="sdigi.contig35.g2464.t1"/>
    </source>
</evidence>